<accession>A0A078AME9</accession>
<dbReference type="Pfam" id="PF07534">
    <property type="entry name" value="TLD"/>
    <property type="match status" value="1"/>
</dbReference>
<evidence type="ECO:0000259" key="2">
    <source>
        <dbReference type="PROSITE" id="PS50119"/>
    </source>
</evidence>
<feature type="domain" description="TLDc" evidence="3">
    <location>
        <begin position="213"/>
        <end position="388"/>
    </location>
</feature>
<dbReference type="InterPro" id="IPR006571">
    <property type="entry name" value="TLDc_dom"/>
</dbReference>
<feature type="domain" description="B box-type" evidence="2">
    <location>
        <begin position="43"/>
        <end position="89"/>
    </location>
</feature>
<protein>
    <submittedName>
        <fullName evidence="4">Tldc domain-containing protein</fullName>
    </submittedName>
</protein>
<dbReference type="InterPro" id="IPR000315">
    <property type="entry name" value="Znf_B-box"/>
</dbReference>
<evidence type="ECO:0000256" key="1">
    <source>
        <dbReference type="PROSITE-ProRule" id="PRU00024"/>
    </source>
</evidence>
<organism evidence="4 5">
    <name type="scientific">Stylonychia lemnae</name>
    <name type="common">Ciliate</name>
    <dbReference type="NCBI Taxonomy" id="5949"/>
    <lineage>
        <taxon>Eukaryota</taxon>
        <taxon>Sar</taxon>
        <taxon>Alveolata</taxon>
        <taxon>Ciliophora</taxon>
        <taxon>Intramacronucleata</taxon>
        <taxon>Spirotrichea</taxon>
        <taxon>Stichotrichia</taxon>
        <taxon>Sporadotrichida</taxon>
        <taxon>Oxytrichidae</taxon>
        <taxon>Stylonychinae</taxon>
        <taxon>Stylonychia</taxon>
    </lineage>
</organism>
<dbReference type="AlphaFoldDB" id="A0A078AME9"/>
<dbReference type="OMA" id="DTIICGE"/>
<reference evidence="4 5" key="1">
    <citation type="submission" date="2014-06" db="EMBL/GenBank/DDBJ databases">
        <authorList>
            <person name="Swart Estienne"/>
        </authorList>
    </citation>
    <scope>NUCLEOTIDE SEQUENCE [LARGE SCALE GENOMIC DNA]</scope>
    <source>
        <strain evidence="4 5">130c</strain>
    </source>
</reference>
<gene>
    <name evidence="4" type="primary">Contig15431.g16446</name>
    <name evidence="4" type="ORF">STYLEM_11600</name>
</gene>
<dbReference type="EMBL" id="CCKQ01011035">
    <property type="protein sequence ID" value="CDW82567.1"/>
    <property type="molecule type" value="Genomic_DNA"/>
</dbReference>
<keyword evidence="1" id="KW-0863">Zinc-finger</keyword>
<sequence>MCNKKEREDTAREEMNLPNEITYKIAQYLIRQLEKHDMLCIKCDQHNNYNAKSYCKAEDTIICGECSLYYKNHHHCGSDENLKHIIIERVFFEEVFQKQLILLESEQQKIKNLIELFKGYISKERDYKVQEIKEMLSNNSQILQYASDNQEIRDKFAEDSTILNYLTTFSLKLEEEEQQNKIKEQQLIDAIPTQISKEFHENYLKFRRMVDEQVDNLNNKCHNNNLLTKMFSRKQKGVQLIYKGTRDGFRSTNFHSHCDSKGPTVSFILSHKGEVFGGYTFVSWNSDKKYLSDSKAFLFSLTKKTLQLQHQPFDSKAVYHNEKHLMTFGYGFDLCVQDQCDSNKDSYCNLGQTYQAPKNYKFKDSFSQIYLAGKLKFQVKEIEVYSLEL</sequence>
<evidence type="ECO:0000313" key="4">
    <source>
        <dbReference type="EMBL" id="CDW82567.1"/>
    </source>
</evidence>
<keyword evidence="5" id="KW-1185">Reference proteome</keyword>
<name>A0A078AME9_STYLE</name>
<dbReference type="Proteomes" id="UP000039865">
    <property type="component" value="Unassembled WGS sequence"/>
</dbReference>
<evidence type="ECO:0000259" key="3">
    <source>
        <dbReference type="PROSITE" id="PS51886"/>
    </source>
</evidence>
<dbReference type="CDD" id="cd19756">
    <property type="entry name" value="Bbox2"/>
    <property type="match status" value="1"/>
</dbReference>
<dbReference type="PROSITE" id="PS51886">
    <property type="entry name" value="TLDC"/>
    <property type="match status" value="1"/>
</dbReference>
<keyword evidence="1" id="KW-0479">Metal-binding</keyword>
<dbReference type="SUPFAM" id="SSF57845">
    <property type="entry name" value="B-box zinc-binding domain"/>
    <property type="match status" value="1"/>
</dbReference>
<proteinExistence type="predicted"/>
<dbReference type="SMART" id="SM00584">
    <property type="entry name" value="TLDc"/>
    <property type="match status" value="1"/>
</dbReference>
<dbReference type="OrthoDB" id="2388744at2759"/>
<dbReference type="GO" id="GO:0008270">
    <property type="term" value="F:zinc ion binding"/>
    <property type="evidence" value="ECO:0007669"/>
    <property type="project" value="UniProtKB-KW"/>
</dbReference>
<evidence type="ECO:0000313" key="5">
    <source>
        <dbReference type="Proteomes" id="UP000039865"/>
    </source>
</evidence>
<dbReference type="InParanoid" id="A0A078AME9"/>
<keyword evidence="1" id="KW-0862">Zinc</keyword>
<dbReference type="PROSITE" id="PS50119">
    <property type="entry name" value="ZF_BBOX"/>
    <property type="match status" value="1"/>
</dbReference>